<dbReference type="Pfam" id="PF04290">
    <property type="entry name" value="DctQ"/>
    <property type="match status" value="1"/>
</dbReference>
<dbReference type="Proteomes" id="UP001219349">
    <property type="component" value="Chromosome"/>
</dbReference>
<keyword evidence="12" id="KW-1185">Reference proteome</keyword>
<feature type="transmembrane region" description="Helical" evidence="9">
    <location>
        <begin position="55"/>
        <end position="72"/>
    </location>
</feature>
<dbReference type="InterPro" id="IPR055348">
    <property type="entry name" value="DctQ"/>
</dbReference>
<evidence type="ECO:0000256" key="1">
    <source>
        <dbReference type="ARBA" id="ARBA00004429"/>
    </source>
</evidence>
<evidence type="ECO:0000256" key="3">
    <source>
        <dbReference type="ARBA" id="ARBA00022475"/>
    </source>
</evidence>
<accession>A0ABY7SMZ0</accession>
<feature type="transmembrane region" description="Helical" evidence="9">
    <location>
        <begin position="21"/>
        <end position="43"/>
    </location>
</feature>
<gene>
    <name evidence="11" type="ORF">JHX87_03630</name>
</gene>
<evidence type="ECO:0000256" key="8">
    <source>
        <dbReference type="ARBA" id="ARBA00038436"/>
    </source>
</evidence>
<reference evidence="11 12" key="1">
    <citation type="submission" date="2021-01" db="EMBL/GenBank/DDBJ databases">
        <title>Biogeographic distribution of Paracoccus.</title>
        <authorList>
            <person name="Hollensteiner J."/>
            <person name="Leineberger J."/>
            <person name="Brinkhoff T."/>
            <person name="Daniel R."/>
        </authorList>
    </citation>
    <scope>NUCLEOTIDE SEQUENCE [LARGE SCALE GENOMIC DNA]</scope>
    <source>
        <strain evidence="11 12">KCTC 22803</strain>
    </source>
</reference>
<evidence type="ECO:0000313" key="12">
    <source>
        <dbReference type="Proteomes" id="UP001219349"/>
    </source>
</evidence>
<evidence type="ECO:0000313" key="11">
    <source>
        <dbReference type="EMBL" id="WCR07928.1"/>
    </source>
</evidence>
<protein>
    <recommendedName>
        <fullName evidence="9">TRAP transporter small permease protein</fullName>
    </recommendedName>
</protein>
<dbReference type="RefSeq" id="WP_271882434.1">
    <property type="nucleotide sequence ID" value="NZ_CP067136.1"/>
</dbReference>
<comment type="function">
    <text evidence="9">Part of the tripartite ATP-independent periplasmic (TRAP) transport system.</text>
</comment>
<evidence type="ECO:0000259" key="10">
    <source>
        <dbReference type="Pfam" id="PF04290"/>
    </source>
</evidence>
<keyword evidence="4 9" id="KW-0997">Cell inner membrane</keyword>
<evidence type="ECO:0000256" key="6">
    <source>
        <dbReference type="ARBA" id="ARBA00022989"/>
    </source>
</evidence>
<sequence length="211" mass="23571">MGGLLALSRGIDRMNTVIGRSAAWLILLAVIVSATNAVVRKVFSISSNAWLELQWYLYGGAFMLAAAYTLLQNEHIRIDIIYSRWSRRTQIKIDIFGTLFFLLPFTGLMINLVYHSLMISYRTGEVSMNAGGLTIWPAKAVLLAGFVLLFLQGISELIRNVAILKGIVPDEHAHISPHEAALREAELMMGHPHEEHAHTHDTATKKHEDRA</sequence>
<feature type="domain" description="Tripartite ATP-independent periplasmic transporters DctQ component" evidence="10">
    <location>
        <begin position="30"/>
        <end position="161"/>
    </location>
</feature>
<keyword evidence="7 9" id="KW-0472">Membrane</keyword>
<comment type="subcellular location">
    <subcellularLocation>
        <location evidence="1 9">Cell inner membrane</location>
        <topology evidence="1 9">Multi-pass membrane protein</topology>
    </subcellularLocation>
</comment>
<evidence type="ECO:0000256" key="5">
    <source>
        <dbReference type="ARBA" id="ARBA00022692"/>
    </source>
</evidence>
<keyword evidence="2 9" id="KW-0813">Transport</keyword>
<dbReference type="PANTHER" id="PTHR35011">
    <property type="entry name" value="2,3-DIKETO-L-GULONATE TRAP TRANSPORTER SMALL PERMEASE PROTEIN YIAM"/>
    <property type="match status" value="1"/>
</dbReference>
<evidence type="ECO:0000256" key="7">
    <source>
        <dbReference type="ARBA" id="ARBA00023136"/>
    </source>
</evidence>
<evidence type="ECO:0000256" key="4">
    <source>
        <dbReference type="ARBA" id="ARBA00022519"/>
    </source>
</evidence>
<dbReference type="EMBL" id="CP067136">
    <property type="protein sequence ID" value="WCR07928.1"/>
    <property type="molecule type" value="Genomic_DNA"/>
</dbReference>
<feature type="transmembrane region" description="Helical" evidence="9">
    <location>
        <begin position="134"/>
        <end position="151"/>
    </location>
</feature>
<name>A0ABY7SMZ0_9RHOB</name>
<keyword evidence="3" id="KW-1003">Cell membrane</keyword>
<evidence type="ECO:0000256" key="2">
    <source>
        <dbReference type="ARBA" id="ARBA00022448"/>
    </source>
</evidence>
<evidence type="ECO:0000256" key="9">
    <source>
        <dbReference type="RuleBase" id="RU369079"/>
    </source>
</evidence>
<comment type="subunit">
    <text evidence="9">The complex comprises the extracytoplasmic solute receptor protein and the two transmembrane proteins.</text>
</comment>
<keyword evidence="5 9" id="KW-0812">Transmembrane</keyword>
<dbReference type="PANTHER" id="PTHR35011:SF4">
    <property type="entry name" value="SLL1102 PROTEIN"/>
    <property type="match status" value="1"/>
</dbReference>
<feature type="transmembrane region" description="Helical" evidence="9">
    <location>
        <begin position="93"/>
        <end position="114"/>
    </location>
</feature>
<keyword evidence="6 9" id="KW-1133">Transmembrane helix</keyword>
<proteinExistence type="inferred from homology"/>
<dbReference type="InterPro" id="IPR007387">
    <property type="entry name" value="TRAP_DctQ"/>
</dbReference>
<comment type="similarity">
    <text evidence="8 9">Belongs to the TRAP transporter small permease family.</text>
</comment>
<organism evidence="11 12">
    <name type="scientific">Paracoccus fistulariae</name>
    <dbReference type="NCBI Taxonomy" id="658446"/>
    <lineage>
        <taxon>Bacteria</taxon>
        <taxon>Pseudomonadati</taxon>
        <taxon>Pseudomonadota</taxon>
        <taxon>Alphaproteobacteria</taxon>
        <taxon>Rhodobacterales</taxon>
        <taxon>Paracoccaceae</taxon>
        <taxon>Paracoccus</taxon>
    </lineage>
</organism>